<sequence length="557" mass="58201">MRRVLTATTAVAAVTACLIVRPAYAGPAIPGEREFLVLYADDTSAGTARAAVRAAGGTVLEENTQIGYATVRTADTGFVPAVLRAEALAGVAPNRPVAAVPKDNEAADAGDLAAAAAPEPSATGSKGLGKPVAERQWDMRQIQTAEAHAVTKGDKRVLVGVMDTGIDASHPDIAPNFDRALSRNFTTDIPEDANGVTIDGPCATEPDKDCVDPADIDENEHGTHIASTIAAPDDGVGITGVAPNVTLVNLRTGQDSGQFFLKPTLDALVYAADNGIDVVNMSYYLDPWAWNCPNDPTATLEQQAQQRTVIRAVNRALRYAHDKGVTLIAAAGNDQVDYTKVLTDSTSPNFASVRGEEPTTRRIPPSCVSQPSEGQHVIPVSATGISGRKAYYSSFGLGYIKLAAPGGDKVDTPDGKVDDEIGIWAAYPENVGKAAGTIRRDGTPAVPYVVKQDNAYYASLQGTSMAAPHVAGVAALIVSRFGAEDPVHGGLTLDPDDVEKRLLASAVPQPCPDPATYTYTWNLGGTTTDSTTQTCEGTKADNGFFGRGLTNARDAVS</sequence>
<comment type="caution">
    <text evidence="11">The sequence shown here is derived from an EMBL/GenBank/DDBJ whole genome shotgun (WGS) entry which is preliminary data.</text>
</comment>
<protein>
    <submittedName>
        <fullName evidence="11">Subtilase family protein</fullName>
    </submittedName>
</protein>
<evidence type="ECO:0000256" key="9">
    <source>
        <dbReference type="SAM" id="SignalP"/>
    </source>
</evidence>
<dbReference type="PROSITE" id="PS00136">
    <property type="entry name" value="SUBTILASE_ASP"/>
    <property type="match status" value="1"/>
</dbReference>
<dbReference type="GO" id="GO:0006508">
    <property type="term" value="P:proteolysis"/>
    <property type="evidence" value="ECO:0007669"/>
    <property type="project" value="UniProtKB-KW"/>
</dbReference>
<name>A0A3N1DC05_9ACTN</name>
<keyword evidence="12" id="KW-1185">Reference proteome</keyword>
<evidence type="ECO:0000256" key="5">
    <source>
        <dbReference type="PIRSR" id="PIRSR615500-1"/>
    </source>
</evidence>
<dbReference type="Proteomes" id="UP000272400">
    <property type="component" value="Unassembled WGS sequence"/>
</dbReference>
<dbReference type="EMBL" id="RJKE01000001">
    <property type="protein sequence ID" value="ROO91051.1"/>
    <property type="molecule type" value="Genomic_DNA"/>
</dbReference>
<feature type="active site" description="Charge relay system" evidence="5 6">
    <location>
        <position position="163"/>
    </location>
</feature>
<dbReference type="RefSeq" id="WP_123669919.1">
    <property type="nucleotide sequence ID" value="NZ_RJKE01000001.1"/>
</dbReference>
<evidence type="ECO:0000256" key="1">
    <source>
        <dbReference type="ARBA" id="ARBA00011073"/>
    </source>
</evidence>
<comment type="similarity">
    <text evidence="1 6 7">Belongs to the peptidase S8 family.</text>
</comment>
<dbReference type="GO" id="GO:0004252">
    <property type="term" value="F:serine-type endopeptidase activity"/>
    <property type="evidence" value="ECO:0007669"/>
    <property type="project" value="UniProtKB-UniRule"/>
</dbReference>
<dbReference type="InterPro" id="IPR036852">
    <property type="entry name" value="Peptidase_S8/S53_dom_sf"/>
</dbReference>
<keyword evidence="3 6" id="KW-0378">Hydrolase</keyword>
<feature type="active site" description="Charge relay system" evidence="5 6">
    <location>
        <position position="464"/>
    </location>
</feature>
<dbReference type="PROSITE" id="PS51257">
    <property type="entry name" value="PROKAR_LIPOPROTEIN"/>
    <property type="match status" value="1"/>
</dbReference>
<dbReference type="InterPro" id="IPR023827">
    <property type="entry name" value="Peptidase_S8_Asp-AS"/>
</dbReference>
<feature type="region of interest" description="Disordered" evidence="8">
    <location>
        <begin position="109"/>
        <end position="130"/>
    </location>
</feature>
<proteinExistence type="inferred from homology"/>
<evidence type="ECO:0000256" key="8">
    <source>
        <dbReference type="SAM" id="MobiDB-lite"/>
    </source>
</evidence>
<keyword evidence="4 6" id="KW-0720">Serine protease</keyword>
<dbReference type="InterPro" id="IPR050131">
    <property type="entry name" value="Peptidase_S8_subtilisin-like"/>
</dbReference>
<evidence type="ECO:0000259" key="10">
    <source>
        <dbReference type="Pfam" id="PF00082"/>
    </source>
</evidence>
<feature type="active site" description="Charge relay system" evidence="5 6">
    <location>
        <position position="221"/>
    </location>
</feature>
<dbReference type="PROSITE" id="PS51892">
    <property type="entry name" value="SUBTILASE"/>
    <property type="match status" value="1"/>
</dbReference>
<feature type="compositionally biased region" description="Low complexity" evidence="8">
    <location>
        <begin position="109"/>
        <end position="125"/>
    </location>
</feature>
<evidence type="ECO:0000313" key="12">
    <source>
        <dbReference type="Proteomes" id="UP000272400"/>
    </source>
</evidence>
<feature type="chain" id="PRO_5018286084" evidence="9">
    <location>
        <begin position="26"/>
        <end position="557"/>
    </location>
</feature>
<dbReference type="InterPro" id="IPR022398">
    <property type="entry name" value="Peptidase_S8_His-AS"/>
</dbReference>
<keyword evidence="9" id="KW-0732">Signal</keyword>
<dbReference type="Gene3D" id="3.40.50.200">
    <property type="entry name" value="Peptidase S8/S53 domain"/>
    <property type="match status" value="1"/>
</dbReference>
<evidence type="ECO:0000256" key="3">
    <source>
        <dbReference type="ARBA" id="ARBA00022801"/>
    </source>
</evidence>
<dbReference type="PANTHER" id="PTHR43806">
    <property type="entry name" value="PEPTIDASE S8"/>
    <property type="match status" value="1"/>
</dbReference>
<dbReference type="OrthoDB" id="9813435at2"/>
<evidence type="ECO:0000313" key="11">
    <source>
        <dbReference type="EMBL" id="ROO91051.1"/>
    </source>
</evidence>
<dbReference type="PROSITE" id="PS00138">
    <property type="entry name" value="SUBTILASE_SER"/>
    <property type="match status" value="1"/>
</dbReference>
<feature type="domain" description="Peptidase S8/S53" evidence="10">
    <location>
        <begin position="155"/>
        <end position="518"/>
    </location>
</feature>
<evidence type="ECO:0000256" key="6">
    <source>
        <dbReference type="PROSITE-ProRule" id="PRU01240"/>
    </source>
</evidence>
<feature type="signal peptide" evidence="9">
    <location>
        <begin position="1"/>
        <end position="25"/>
    </location>
</feature>
<dbReference type="InterPro" id="IPR000209">
    <property type="entry name" value="Peptidase_S8/S53_dom"/>
</dbReference>
<evidence type="ECO:0000256" key="4">
    <source>
        <dbReference type="ARBA" id="ARBA00022825"/>
    </source>
</evidence>
<evidence type="ECO:0000256" key="7">
    <source>
        <dbReference type="RuleBase" id="RU003355"/>
    </source>
</evidence>
<keyword evidence="2 6" id="KW-0645">Protease</keyword>
<dbReference type="AlphaFoldDB" id="A0A3N1DC05"/>
<accession>A0A3N1DC05</accession>
<gene>
    <name evidence="11" type="ORF">EDD29_8796</name>
</gene>
<organism evidence="11 12">
    <name type="scientific">Actinocorallia herbida</name>
    <dbReference type="NCBI Taxonomy" id="58109"/>
    <lineage>
        <taxon>Bacteria</taxon>
        <taxon>Bacillati</taxon>
        <taxon>Actinomycetota</taxon>
        <taxon>Actinomycetes</taxon>
        <taxon>Streptosporangiales</taxon>
        <taxon>Thermomonosporaceae</taxon>
        <taxon>Actinocorallia</taxon>
    </lineage>
</organism>
<dbReference type="PRINTS" id="PR00723">
    <property type="entry name" value="SUBTILISIN"/>
</dbReference>
<dbReference type="SUPFAM" id="SSF52743">
    <property type="entry name" value="Subtilisin-like"/>
    <property type="match status" value="1"/>
</dbReference>
<feature type="region of interest" description="Disordered" evidence="8">
    <location>
        <begin position="349"/>
        <end position="374"/>
    </location>
</feature>
<dbReference type="InterPro" id="IPR023828">
    <property type="entry name" value="Peptidase_S8_Ser-AS"/>
</dbReference>
<dbReference type="Pfam" id="PF00082">
    <property type="entry name" value="Peptidase_S8"/>
    <property type="match status" value="1"/>
</dbReference>
<reference evidence="11 12" key="1">
    <citation type="submission" date="2018-11" db="EMBL/GenBank/DDBJ databases">
        <title>Sequencing the genomes of 1000 actinobacteria strains.</title>
        <authorList>
            <person name="Klenk H.-P."/>
        </authorList>
    </citation>
    <scope>NUCLEOTIDE SEQUENCE [LARGE SCALE GENOMIC DNA]</scope>
    <source>
        <strain evidence="11 12">DSM 44254</strain>
    </source>
</reference>
<dbReference type="PANTHER" id="PTHR43806:SF11">
    <property type="entry name" value="CEREVISIN-RELATED"/>
    <property type="match status" value="1"/>
</dbReference>
<dbReference type="PROSITE" id="PS00137">
    <property type="entry name" value="SUBTILASE_HIS"/>
    <property type="match status" value="1"/>
</dbReference>
<evidence type="ECO:0000256" key="2">
    <source>
        <dbReference type="ARBA" id="ARBA00022670"/>
    </source>
</evidence>
<dbReference type="InterPro" id="IPR015500">
    <property type="entry name" value="Peptidase_S8_subtilisin-rel"/>
</dbReference>